<sequence length="193" mass="21602">MDQSGTVRPARFGNLSYNVGVMGNEGVERVFNQSSISHSQSNSDTITSDPTTILRHMSTTSVNLVHSGDDDTSTINMQRGIKRASDECCYDDSVHDSQQIMHPQNQSLTLPRECSNDNAGESYSSGNQMKKSPPSNGKKTKGRVKIKMEYIDNKLRRYTTFSKRKTGIMKKVCQISNSYRYELLSMENNLVAT</sequence>
<dbReference type="Proteomes" id="UP001239111">
    <property type="component" value="Chromosome 4"/>
</dbReference>
<evidence type="ECO:0000313" key="1">
    <source>
        <dbReference type="EMBL" id="KAJ8666367.1"/>
    </source>
</evidence>
<evidence type="ECO:0000313" key="2">
    <source>
        <dbReference type="Proteomes" id="UP001239111"/>
    </source>
</evidence>
<accession>A0ACC2N5L8</accession>
<keyword evidence="2" id="KW-1185">Reference proteome</keyword>
<proteinExistence type="predicted"/>
<protein>
    <submittedName>
        <fullName evidence="1">Uncharacterized protein</fullName>
    </submittedName>
</protein>
<dbReference type="EMBL" id="CM056744">
    <property type="protein sequence ID" value="KAJ8666367.1"/>
    <property type="molecule type" value="Genomic_DNA"/>
</dbReference>
<reference evidence="1" key="1">
    <citation type="submission" date="2023-04" db="EMBL/GenBank/DDBJ databases">
        <title>A chromosome-level genome assembly of the parasitoid wasp Eretmocerus hayati.</title>
        <authorList>
            <person name="Zhong Y."/>
            <person name="Liu S."/>
            <person name="Liu Y."/>
        </authorList>
    </citation>
    <scope>NUCLEOTIDE SEQUENCE</scope>
    <source>
        <strain evidence="1">ZJU_SS_LIU_2023</strain>
    </source>
</reference>
<organism evidence="1 2">
    <name type="scientific">Eretmocerus hayati</name>
    <dbReference type="NCBI Taxonomy" id="131215"/>
    <lineage>
        <taxon>Eukaryota</taxon>
        <taxon>Metazoa</taxon>
        <taxon>Ecdysozoa</taxon>
        <taxon>Arthropoda</taxon>
        <taxon>Hexapoda</taxon>
        <taxon>Insecta</taxon>
        <taxon>Pterygota</taxon>
        <taxon>Neoptera</taxon>
        <taxon>Endopterygota</taxon>
        <taxon>Hymenoptera</taxon>
        <taxon>Apocrita</taxon>
        <taxon>Proctotrupomorpha</taxon>
        <taxon>Chalcidoidea</taxon>
        <taxon>Aphelinidae</taxon>
        <taxon>Aphelininae</taxon>
        <taxon>Eretmocerus</taxon>
    </lineage>
</organism>
<gene>
    <name evidence="1" type="ORF">QAD02_008029</name>
</gene>
<comment type="caution">
    <text evidence="1">The sequence shown here is derived from an EMBL/GenBank/DDBJ whole genome shotgun (WGS) entry which is preliminary data.</text>
</comment>
<name>A0ACC2N5L8_9HYME</name>